<reference evidence="9" key="1">
    <citation type="submission" date="2016-04" db="EMBL/GenBank/DDBJ databases">
        <authorList>
            <person name="Evans L.H."/>
            <person name="Alamgir A."/>
            <person name="Owens N."/>
            <person name="Weber N.D."/>
            <person name="Virtaneva K."/>
            <person name="Barbian K."/>
            <person name="Babar A."/>
            <person name="Rosenke K."/>
        </authorList>
    </citation>
    <scope>NUCLEOTIDE SEQUENCE</scope>
    <source>
        <strain evidence="9">86</strain>
    </source>
</reference>
<evidence type="ECO:0000256" key="5">
    <source>
        <dbReference type="ARBA" id="ARBA00023054"/>
    </source>
</evidence>
<evidence type="ECO:0000313" key="9">
    <source>
        <dbReference type="EMBL" id="SBV98328.1"/>
    </source>
</evidence>
<evidence type="ECO:0000256" key="1">
    <source>
        <dbReference type="ARBA" id="ARBA00004418"/>
    </source>
</evidence>
<gene>
    <name evidence="9" type="ORF">KL86DPRO_11371</name>
</gene>
<keyword evidence="4" id="KW-0574">Periplasm</keyword>
<dbReference type="GO" id="GO:0042597">
    <property type="term" value="C:periplasmic space"/>
    <property type="evidence" value="ECO:0007669"/>
    <property type="project" value="UniProtKB-SubCell"/>
</dbReference>
<keyword evidence="3" id="KW-0732">Signal</keyword>
<evidence type="ECO:0000256" key="6">
    <source>
        <dbReference type="SAM" id="Coils"/>
    </source>
</evidence>
<dbReference type="PANTHER" id="PTHR32347">
    <property type="entry name" value="EFFLUX SYSTEM COMPONENT YKNX-RELATED"/>
    <property type="match status" value="1"/>
</dbReference>
<comment type="subcellular location">
    <subcellularLocation>
        <location evidence="1">Periplasm</location>
    </subcellularLocation>
</comment>
<dbReference type="InterPro" id="IPR058792">
    <property type="entry name" value="Beta-barrel_RND_2"/>
</dbReference>
<evidence type="ECO:0000256" key="3">
    <source>
        <dbReference type="ARBA" id="ARBA00022729"/>
    </source>
</evidence>
<evidence type="ECO:0000256" key="2">
    <source>
        <dbReference type="ARBA" id="ARBA00010602"/>
    </source>
</evidence>
<dbReference type="AlphaFoldDB" id="A0A212JFW7"/>
<name>A0A212JFW7_9DELT</name>
<dbReference type="Pfam" id="PF25881">
    <property type="entry name" value="HH_YBHG"/>
    <property type="match status" value="1"/>
</dbReference>
<dbReference type="SUPFAM" id="SSF111369">
    <property type="entry name" value="HlyD-like secretion proteins"/>
    <property type="match status" value="1"/>
</dbReference>
<dbReference type="Pfam" id="PF25954">
    <property type="entry name" value="Beta-barrel_RND_2"/>
    <property type="match status" value="1"/>
</dbReference>
<comment type="similarity">
    <text evidence="2">Belongs to the UPF0194 family.</text>
</comment>
<sequence length="332" mass="36747">MNKAKRILLLTVLAAAVAGGIWYAGAQTLSRGVVLYGNVDQRQVELAFIDSERVAEVLVEEGAVVEPGQVLARLETRRLRDRIAVLEAQVKSSQAALTRLQNGTRPEEIDQAKAAVVASKAEVAFAEQQYNRYLGIWTKSKGVAVSQQDVEETRLRLNVANARLRQDEEALRLAEIGPRWEDIAEAEARLLENKRALEEQQKKLDDAELKSPGKSVVRSRLLEPGDMASSRKAVFSLAILSPKWVRAYVSETELGLVKPGMRAVVFTDSHPKDGIDGRVGFISSVAEFTPKTVQTEDLRTSLVYEIRIYVDDPGDRLRLGMPATVKFPELDA</sequence>
<dbReference type="InterPro" id="IPR050465">
    <property type="entry name" value="UPF0194_transport"/>
</dbReference>
<dbReference type="PANTHER" id="PTHR32347:SF29">
    <property type="entry name" value="UPF0194 MEMBRANE PROTEIN YBHG"/>
    <property type="match status" value="1"/>
</dbReference>
<feature type="coiled-coil region" evidence="6">
    <location>
        <begin position="109"/>
        <end position="210"/>
    </location>
</feature>
<dbReference type="InterPro" id="IPR059052">
    <property type="entry name" value="HH_YbhG-like"/>
</dbReference>
<dbReference type="PRINTS" id="PR01490">
    <property type="entry name" value="RTXTOXIND"/>
</dbReference>
<evidence type="ECO:0000259" key="8">
    <source>
        <dbReference type="Pfam" id="PF25954"/>
    </source>
</evidence>
<dbReference type="Gene3D" id="1.10.287.470">
    <property type="entry name" value="Helix hairpin bin"/>
    <property type="match status" value="2"/>
</dbReference>
<feature type="domain" description="CusB-like beta-barrel" evidence="8">
    <location>
        <begin position="244"/>
        <end position="327"/>
    </location>
</feature>
<dbReference type="Gene3D" id="2.40.50.100">
    <property type="match status" value="1"/>
</dbReference>
<accession>A0A212JFW7</accession>
<keyword evidence="5 6" id="KW-0175">Coiled coil</keyword>
<proteinExistence type="inferred from homology"/>
<evidence type="ECO:0000256" key="4">
    <source>
        <dbReference type="ARBA" id="ARBA00022764"/>
    </source>
</evidence>
<organism evidence="9">
    <name type="scientific">uncultured delta proteobacterium</name>
    <dbReference type="NCBI Taxonomy" id="34034"/>
    <lineage>
        <taxon>Bacteria</taxon>
        <taxon>Deltaproteobacteria</taxon>
        <taxon>environmental samples</taxon>
    </lineage>
</organism>
<dbReference type="EMBL" id="FLUQ01000001">
    <property type="protein sequence ID" value="SBV98328.1"/>
    <property type="molecule type" value="Genomic_DNA"/>
</dbReference>
<feature type="domain" description="YbhG-like alpha-helical hairpin" evidence="7">
    <location>
        <begin position="87"/>
        <end position="206"/>
    </location>
</feature>
<evidence type="ECO:0000259" key="7">
    <source>
        <dbReference type="Pfam" id="PF25881"/>
    </source>
</evidence>
<protein>
    <submittedName>
        <fullName evidence="9">Uncharacterized protein</fullName>
    </submittedName>
</protein>
<dbReference type="Gene3D" id="2.40.30.170">
    <property type="match status" value="1"/>
</dbReference>